<reference evidence="2 3" key="1">
    <citation type="submission" date="2021-03" db="EMBL/GenBank/DDBJ databases">
        <title>Complete Genome of Pseudoalteromonas viridis Strain BBR56, a new biocontrol bacterial candidate.</title>
        <authorList>
            <person name="Handayani D.P."/>
            <person name="Isnansetyo A."/>
            <person name="Istiqomah I."/>
            <person name="Jumina J."/>
        </authorList>
    </citation>
    <scope>NUCLEOTIDE SEQUENCE [LARGE SCALE GENOMIC DNA]</scope>
    <source>
        <strain evidence="2 3">BBR56</strain>
    </source>
</reference>
<feature type="coiled-coil region" evidence="1">
    <location>
        <begin position="249"/>
        <end position="291"/>
    </location>
</feature>
<dbReference type="EMBL" id="CP072426">
    <property type="protein sequence ID" value="QTL38190.1"/>
    <property type="molecule type" value="Genomic_DNA"/>
</dbReference>
<evidence type="ECO:0008006" key="4">
    <source>
        <dbReference type="Google" id="ProtNLM"/>
    </source>
</evidence>
<evidence type="ECO:0000256" key="1">
    <source>
        <dbReference type="SAM" id="Coils"/>
    </source>
</evidence>
<dbReference type="RefSeq" id="WP_209054271.1">
    <property type="nucleotide sequence ID" value="NZ_CP072426.1"/>
</dbReference>
<name>A0ABX7VC91_9GAMM</name>
<keyword evidence="1" id="KW-0175">Coiled coil</keyword>
<dbReference type="SUPFAM" id="SSF52172">
    <property type="entry name" value="CheY-like"/>
    <property type="match status" value="1"/>
</dbReference>
<dbReference type="Gene3D" id="3.40.50.2300">
    <property type="match status" value="1"/>
</dbReference>
<evidence type="ECO:0000313" key="2">
    <source>
        <dbReference type="EMBL" id="QTL38190.1"/>
    </source>
</evidence>
<dbReference type="InterPro" id="IPR011006">
    <property type="entry name" value="CheY-like_superfamily"/>
</dbReference>
<organism evidence="2 3">
    <name type="scientific">Pseudoalteromonas viridis</name>
    <dbReference type="NCBI Taxonomy" id="339617"/>
    <lineage>
        <taxon>Bacteria</taxon>
        <taxon>Pseudomonadati</taxon>
        <taxon>Pseudomonadota</taxon>
        <taxon>Gammaproteobacteria</taxon>
        <taxon>Alteromonadales</taxon>
        <taxon>Pseudoalteromonadaceae</taxon>
        <taxon>Pseudoalteromonas</taxon>
    </lineage>
</organism>
<gene>
    <name evidence="2" type="ORF">J5X90_20845</name>
</gene>
<keyword evidence="3" id="KW-1185">Reference proteome</keyword>
<evidence type="ECO:0000313" key="3">
    <source>
        <dbReference type="Proteomes" id="UP000665025"/>
    </source>
</evidence>
<protein>
    <recommendedName>
        <fullName evidence="4">Response regulator</fullName>
    </recommendedName>
</protein>
<sequence>MMKLNFLIVEDDEAILGVWKERIRFLNLDSGLSIEADYAQNLSDAKNYLSKVKYDVAIIDIRLKDEGGASNEKNHDGNTLIELVTECHLSLVAVCTAEKGMVELSPINSEIVQVFVKSGADFVDNILAWTKGKIDIIQAMQHLKFEFEKSMAKLFSHSIWPRWQYWIKGEEMGHLHQPLTRHMATHIHASLHKEGEIGAHPEEYFFVPPLHEELDTGDIIESREGFFEIIVTPRCDMTRLATGQSTIQLVELQDVRDTWDKLLKELEGKKKEQNQKKIDKARDNLKKFTNHNGKVSAHFIQELKLNRSSGDRPLGPFNASFNKIRTLEFNDNNQKFLLENRVASLSNEFVPSLVERLGNYFSRIGTPDYSHPE</sequence>
<proteinExistence type="predicted"/>
<dbReference type="Proteomes" id="UP000665025">
    <property type="component" value="Chromosome 2"/>
</dbReference>
<accession>A0ABX7VC91</accession>